<dbReference type="EnsemblPlants" id="Solyc08g005493.1.1">
    <property type="protein sequence ID" value="Solyc08g005493.1.1"/>
    <property type="gene ID" value="Solyc08g005493.1"/>
</dbReference>
<name>A0A3Q7HJN9_SOLLC</name>
<protein>
    <submittedName>
        <fullName evidence="1">Uncharacterized protein</fullName>
    </submittedName>
</protein>
<dbReference type="Gramene" id="Solyc08g005493.1.1">
    <property type="protein sequence ID" value="Solyc08g005493.1.1"/>
    <property type="gene ID" value="Solyc08g005493.1"/>
</dbReference>
<dbReference type="AlphaFoldDB" id="A0A3Q7HJN9"/>
<accession>A0A3Q7HJN9</accession>
<evidence type="ECO:0000313" key="1">
    <source>
        <dbReference type="EnsemblPlants" id="Solyc08g005493.1.1"/>
    </source>
</evidence>
<organism evidence="1">
    <name type="scientific">Solanum lycopersicum</name>
    <name type="common">Tomato</name>
    <name type="synonym">Lycopersicon esculentum</name>
    <dbReference type="NCBI Taxonomy" id="4081"/>
    <lineage>
        <taxon>Eukaryota</taxon>
        <taxon>Viridiplantae</taxon>
        <taxon>Streptophyta</taxon>
        <taxon>Embryophyta</taxon>
        <taxon>Tracheophyta</taxon>
        <taxon>Spermatophyta</taxon>
        <taxon>Magnoliopsida</taxon>
        <taxon>eudicotyledons</taxon>
        <taxon>Gunneridae</taxon>
        <taxon>Pentapetalae</taxon>
        <taxon>asterids</taxon>
        <taxon>lamiids</taxon>
        <taxon>Solanales</taxon>
        <taxon>Solanaceae</taxon>
        <taxon>Solanoideae</taxon>
        <taxon>Solaneae</taxon>
        <taxon>Solanum</taxon>
        <taxon>Solanum subgen. Lycopersicon</taxon>
    </lineage>
</organism>
<sequence length="79" mass="9237">MELDAYEGNQLRKRRIVRFLVPLAQVSTRKHFAGFPKPGTYCHLPLEENTNKNLQSRDASIETSSRFHLVSETQWVETY</sequence>
<keyword evidence="2" id="KW-1185">Reference proteome</keyword>
<evidence type="ECO:0000313" key="2">
    <source>
        <dbReference type="Proteomes" id="UP000004994"/>
    </source>
</evidence>
<proteinExistence type="predicted"/>
<reference evidence="1" key="1">
    <citation type="journal article" date="2012" name="Nature">
        <title>The tomato genome sequence provides insights into fleshy fruit evolution.</title>
        <authorList>
            <consortium name="Tomato Genome Consortium"/>
        </authorList>
    </citation>
    <scope>NUCLEOTIDE SEQUENCE [LARGE SCALE GENOMIC DNA]</scope>
    <source>
        <strain evidence="1">cv. Heinz 1706</strain>
    </source>
</reference>
<dbReference type="Proteomes" id="UP000004994">
    <property type="component" value="Chromosome 8"/>
</dbReference>
<reference evidence="1" key="2">
    <citation type="submission" date="2019-01" db="UniProtKB">
        <authorList>
            <consortium name="EnsemblPlants"/>
        </authorList>
    </citation>
    <scope>IDENTIFICATION</scope>
    <source>
        <strain evidence="1">cv. Heinz 1706</strain>
    </source>
</reference>
<dbReference type="InParanoid" id="A0A3Q7HJN9"/>